<comment type="caution">
    <text evidence="1">The sequence shown here is derived from an EMBL/GenBank/DDBJ whole genome shotgun (WGS) entry which is preliminary data.</text>
</comment>
<dbReference type="EMBL" id="JASPKY010000028">
    <property type="protein sequence ID" value="KAK9751430.1"/>
    <property type="molecule type" value="Genomic_DNA"/>
</dbReference>
<protein>
    <submittedName>
        <fullName evidence="1">Uncharacterized protein</fullName>
    </submittedName>
</protein>
<proteinExistence type="predicted"/>
<keyword evidence="2" id="KW-1185">Reference proteome</keyword>
<gene>
    <name evidence="1" type="ORF">QE152_g5026</name>
</gene>
<organism evidence="1 2">
    <name type="scientific">Popillia japonica</name>
    <name type="common">Japanese beetle</name>
    <dbReference type="NCBI Taxonomy" id="7064"/>
    <lineage>
        <taxon>Eukaryota</taxon>
        <taxon>Metazoa</taxon>
        <taxon>Ecdysozoa</taxon>
        <taxon>Arthropoda</taxon>
        <taxon>Hexapoda</taxon>
        <taxon>Insecta</taxon>
        <taxon>Pterygota</taxon>
        <taxon>Neoptera</taxon>
        <taxon>Endopterygota</taxon>
        <taxon>Coleoptera</taxon>
        <taxon>Polyphaga</taxon>
        <taxon>Scarabaeiformia</taxon>
        <taxon>Scarabaeidae</taxon>
        <taxon>Rutelinae</taxon>
        <taxon>Popillia</taxon>
    </lineage>
</organism>
<sequence>MAVSRSGINGTNPLSRISSCNEFGGWVFDAGGGDDSAEQIKEGIGNMGGGEGTRHRIHGLRISKDVVRMQISE</sequence>
<evidence type="ECO:0000313" key="1">
    <source>
        <dbReference type="EMBL" id="KAK9751430.1"/>
    </source>
</evidence>
<accession>A0AAW1MXR9</accession>
<dbReference type="AlphaFoldDB" id="A0AAW1MXR9"/>
<reference evidence="1 2" key="1">
    <citation type="journal article" date="2024" name="BMC Genomics">
        <title>De novo assembly and annotation of Popillia japonica's genome with initial clues to its potential as an invasive pest.</title>
        <authorList>
            <person name="Cucini C."/>
            <person name="Boschi S."/>
            <person name="Funari R."/>
            <person name="Cardaioli E."/>
            <person name="Iannotti N."/>
            <person name="Marturano G."/>
            <person name="Paoli F."/>
            <person name="Bruttini M."/>
            <person name="Carapelli A."/>
            <person name="Frati F."/>
            <person name="Nardi F."/>
        </authorList>
    </citation>
    <scope>NUCLEOTIDE SEQUENCE [LARGE SCALE GENOMIC DNA]</scope>
    <source>
        <strain evidence="1">DMR45628</strain>
    </source>
</reference>
<name>A0AAW1MXR9_POPJA</name>
<dbReference type="Proteomes" id="UP001458880">
    <property type="component" value="Unassembled WGS sequence"/>
</dbReference>
<evidence type="ECO:0000313" key="2">
    <source>
        <dbReference type="Proteomes" id="UP001458880"/>
    </source>
</evidence>